<evidence type="ECO:0000256" key="1">
    <source>
        <dbReference type="SAM" id="SignalP"/>
    </source>
</evidence>
<gene>
    <name evidence="2" type="ORF">C7H52_10530</name>
</gene>
<reference evidence="2 3" key="1">
    <citation type="submission" date="2018-03" db="EMBL/GenBank/DDBJ databases">
        <title>Mesoflavibacter sp. HG37 and Mesoflavibacter sp. HG96 sp.nov., two marine bacteria isolated from seawater of Western Pacific Ocean.</title>
        <authorList>
            <person name="Cheng H."/>
            <person name="Wu Y.-H."/>
            <person name="Guo L.-L."/>
            <person name="Xu X.-W."/>
        </authorList>
    </citation>
    <scope>NUCLEOTIDE SEQUENCE [LARGE SCALE GENOMIC DNA]</scope>
    <source>
        <strain evidence="2 3">KCTC 32269</strain>
    </source>
</reference>
<evidence type="ECO:0008006" key="4">
    <source>
        <dbReference type="Google" id="ProtNLM"/>
    </source>
</evidence>
<dbReference type="RefSeq" id="WP_106463857.1">
    <property type="nucleotide sequence ID" value="NZ_PXOQ01000009.1"/>
</dbReference>
<protein>
    <recommendedName>
        <fullName evidence="4">Right handed beta helix domain-containing protein</fullName>
    </recommendedName>
</protein>
<keyword evidence="3" id="KW-1185">Reference proteome</keyword>
<dbReference type="OrthoDB" id="1431165at2"/>
<accession>A0A2T1NA15</accession>
<dbReference type="EMBL" id="PXOQ01000009">
    <property type="protein sequence ID" value="PSG88716.1"/>
    <property type="molecule type" value="Genomic_DNA"/>
</dbReference>
<evidence type="ECO:0000313" key="3">
    <source>
        <dbReference type="Proteomes" id="UP000238426"/>
    </source>
</evidence>
<comment type="caution">
    <text evidence="2">The sequence shown here is derived from an EMBL/GenBank/DDBJ whole genome shotgun (WGS) entry which is preliminary data.</text>
</comment>
<name>A0A2T1NA15_9FLAO</name>
<feature type="chain" id="PRO_5015736182" description="Right handed beta helix domain-containing protein" evidence="1">
    <location>
        <begin position="20"/>
        <end position="347"/>
    </location>
</feature>
<evidence type="ECO:0000313" key="2">
    <source>
        <dbReference type="EMBL" id="PSG88716.1"/>
    </source>
</evidence>
<proteinExistence type="predicted"/>
<dbReference type="Proteomes" id="UP000238426">
    <property type="component" value="Unassembled WGS sequence"/>
</dbReference>
<dbReference type="InterPro" id="IPR011050">
    <property type="entry name" value="Pectin_lyase_fold/virulence"/>
</dbReference>
<dbReference type="SUPFAM" id="SSF51126">
    <property type="entry name" value="Pectin lyase-like"/>
    <property type="match status" value="1"/>
</dbReference>
<organism evidence="2 3">
    <name type="scientific">Aurantibacter aestuarii</name>
    <dbReference type="NCBI Taxonomy" id="1266046"/>
    <lineage>
        <taxon>Bacteria</taxon>
        <taxon>Pseudomonadati</taxon>
        <taxon>Bacteroidota</taxon>
        <taxon>Flavobacteriia</taxon>
        <taxon>Flavobacteriales</taxon>
        <taxon>Flavobacteriaceae</taxon>
        <taxon>Aurantibacter</taxon>
    </lineage>
</organism>
<feature type="signal peptide" evidence="1">
    <location>
        <begin position="1"/>
        <end position="19"/>
    </location>
</feature>
<sequence length="347" mass="36970">MKTLLFCILSCLTIEVSFAQNILIVDNNPVVDTTPADVFNNFNDAQTAAVNGDIIYVQPSITAYGSVNITKEITVYGIGHEPELNSGRNASFNGIGIVADNVTVSGLDITGSGIVFSGTRSNIKIENNRTTGVTLNSAITNNISIQGNIILTALGLNANPANATNITITHNFFDSTNNNGIQNLNSSTIFNNNVIYFALNNTLSIFSNPIDLVAQNNVFVSTGTFNGTNWWSGGTPITFNNCLSFSYSGITLAALNGSGNFNNTNPQFTSIPVNNPTFNVANDYTIGSGSLGTDGNTIGLFNGTYDFDMRGYPTLLPYISEMTVVNNMIMAGQNLDVNLKANANKTN</sequence>
<keyword evidence="1" id="KW-0732">Signal</keyword>
<dbReference type="AlphaFoldDB" id="A0A2T1NA15"/>